<keyword evidence="1" id="KW-0175">Coiled coil</keyword>
<evidence type="ECO:0008006" key="5">
    <source>
        <dbReference type="Google" id="ProtNLM"/>
    </source>
</evidence>
<dbReference type="AlphaFoldDB" id="A0A859I9R2"/>
<dbReference type="EMBL" id="CP055264">
    <property type="protein sequence ID" value="QKX95571.1"/>
    <property type="molecule type" value="Genomic_DNA"/>
</dbReference>
<dbReference type="Gene3D" id="1.10.287.1490">
    <property type="match status" value="1"/>
</dbReference>
<keyword evidence="2" id="KW-0812">Transmembrane</keyword>
<keyword evidence="2" id="KW-1133">Transmembrane helix</keyword>
<proteinExistence type="predicted"/>
<dbReference type="Proteomes" id="UP000509122">
    <property type="component" value="Chromosome"/>
</dbReference>
<dbReference type="KEGG" id="rphy:RP166_6000"/>
<organism evidence="3 4">
    <name type="scientific">Rapeseed phyllody phytoplasma</name>
    <dbReference type="NCBI Taxonomy" id="2490543"/>
    <lineage>
        <taxon>Bacteria</taxon>
        <taxon>Bacillati</taxon>
        <taxon>Mycoplasmatota</taxon>
        <taxon>Mollicutes</taxon>
        <taxon>Acholeplasmatales</taxon>
        <taxon>Acholeplasmataceae</taxon>
        <taxon>Candidatus Phytoplasma</taxon>
        <taxon>16SrI (Aster yellows group)</taxon>
    </lineage>
</organism>
<feature type="coiled-coil region" evidence="1">
    <location>
        <begin position="188"/>
        <end position="250"/>
    </location>
</feature>
<evidence type="ECO:0000256" key="2">
    <source>
        <dbReference type="SAM" id="Phobius"/>
    </source>
</evidence>
<sequence length="264" mass="31260">MNTRNFFKKNLVTIIITSLIGIAIIISFYQGRNNAKKEKEELFLPKEEIDNYDSKFNSSRPKRETEKPKFTITKARFDQIKYYVFLVNNDQTLLPNDLSEIEKTEIEKIRECRKQTLGFVKRHKDKINEYQQECDNLKNQLQPLYPQIEELKKQLTPLELEKNHKIKQRDQLRNVGAIYENHPQNLELVQISEEIQALIGQISELNSQIGILESKREMYEGMLSNVIKLRDSLQRDYDKSEKEYQNQIESLLNSLYEIIPSAEE</sequence>
<evidence type="ECO:0000313" key="3">
    <source>
        <dbReference type="EMBL" id="QKX95571.1"/>
    </source>
</evidence>
<accession>A0A859I9R2</accession>
<feature type="transmembrane region" description="Helical" evidence="2">
    <location>
        <begin position="12"/>
        <end position="29"/>
    </location>
</feature>
<protein>
    <recommendedName>
        <fullName evidence="5">Effector</fullName>
    </recommendedName>
</protein>
<evidence type="ECO:0000256" key="1">
    <source>
        <dbReference type="SAM" id="Coils"/>
    </source>
</evidence>
<gene>
    <name evidence="3" type="ORF">RP166_6000</name>
</gene>
<evidence type="ECO:0000313" key="4">
    <source>
        <dbReference type="Proteomes" id="UP000509122"/>
    </source>
</evidence>
<reference evidence="3 4" key="1">
    <citation type="submission" date="2020-06" db="EMBL/GenBank/DDBJ databases">
        <title>Complete genome sequence of Candidatus Phytoplasma asteris RP166.</title>
        <authorList>
            <person name="Cho S.-T."/>
            <person name="Zwolinska A."/>
            <person name="Huang W."/>
            <person name="Wouters R."/>
            <person name="Hogenhout S.A."/>
            <person name="Kuo C.-H."/>
        </authorList>
    </citation>
    <scope>NUCLEOTIDE SEQUENCE [LARGE SCALE GENOMIC DNA]</scope>
    <source>
        <strain evidence="3">RP166</strain>
    </source>
</reference>
<name>A0A859I9R2_9MOLU</name>
<keyword evidence="2" id="KW-0472">Membrane</keyword>